<feature type="domain" description="Aminotransferase class V" evidence="1">
    <location>
        <begin position="88"/>
        <end position="347"/>
    </location>
</feature>
<name>A0A524RV33_9CHRO</name>
<reference evidence="2 3" key="1">
    <citation type="journal article" date="2019" name="mSystems">
        <title>Life at home and on the roam: Genomic adaptions reflect the dual lifestyle of an intracellular, facultative symbiont.</title>
        <authorList>
            <person name="Burgsdorf I."/>
        </authorList>
    </citation>
    <scope>NUCLEOTIDE SEQUENCE [LARGE SCALE GENOMIC DNA]</scope>
    <source>
        <strain evidence="2">277cI</strain>
    </source>
</reference>
<evidence type="ECO:0000313" key="3">
    <source>
        <dbReference type="Proteomes" id="UP000315454"/>
    </source>
</evidence>
<proteinExistence type="predicted"/>
<dbReference type="InterPro" id="IPR000192">
    <property type="entry name" value="Aminotrans_V_dom"/>
</dbReference>
<dbReference type="EMBL" id="SRMN01000048">
    <property type="protein sequence ID" value="TGH23622.1"/>
    <property type="molecule type" value="Genomic_DNA"/>
</dbReference>
<dbReference type="Proteomes" id="UP000315454">
    <property type="component" value="Unassembled WGS sequence"/>
</dbReference>
<dbReference type="InterPro" id="IPR015421">
    <property type="entry name" value="PyrdxlP-dep_Trfase_major"/>
</dbReference>
<dbReference type="PANTHER" id="PTHR43586:SF4">
    <property type="entry name" value="ISOPENICILLIN N EPIMERASE"/>
    <property type="match status" value="1"/>
</dbReference>
<accession>A0A524RV33</accession>
<evidence type="ECO:0000313" key="2">
    <source>
        <dbReference type="EMBL" id="TGH23622.1"/>
    </source>
</evidence>
<dbReference type="GO" id="GO:0008483">
    <property type="term" value="F:transaminase activity"/>
    <property type="evidence" value="ECO:0007669"/>
    <property type="project" value="UniProtKB-KW"/>
</dbReference>
<organism evidence="2 3">
    <name type="scientific">Aphanocapsa feldmannii 277cI</name>
    <dbReference type="NCBI Taxonomy" id="2507554"/>
    <lineage>
        <taxon>Bacteria</taxon>
        <taxon>Bacillati</taxon>
        <taxon>Cyanobacteriota</taxon>
        <taxon>Cyanophyceae</taxon>
        <taxon>Oscillatoriophycideae</taxon>
        <taxon>Chroococcales</taxon>
        <taxon>Microcystaceae</taxon>
        <taxon>Aphanocapsa</taxon>
    </lineage>
</organism>
<sequence>MRAQLPALQNKTYFNYGGQGPLPNQSLAAILHCWQELQRLGPFSADAEDLVQHHGESLRRVLGRWCGVAPGRLALTENVSSGCVLPLWGLPFEAGDGVLISDAEHPGVVAACRELARRLGLRVGYFCVSDLSSGQAALARLAAALQPRTRLVVLSHLLWNSGVVMPIRAVAAVLAAHPLQPWLMVDGAQSMGSLPLAEAAAAADIYAFTGHKWLCGPEGLGTVVLSERLLEQASPTLIGWRSLAPQEASDTFHRDARRFEVATSCVPLQAGLRQSMGWLAQVGDHQLRLESLQRNSARLWHALQDQQGITTRLPHPPEAGLVGFRLNGLGCQEVVERLGSQGIWIRSLDQPPWLRACCHLFTVPEEVDRLVGALAALATKR</sequence>
<dbReference type="PANTHER" id="PTHR43586">
    <property type="entry name" value="CYSTEINE DESULFURASE"/>
    <property type="match status" value="1"/>
</dbReference>
<keyword evidence="2" id="KW-0808">Transferase</keyword>
<dbReference type="InterPro" id="IPR015422">
    <property type="entry name" value="PyrdxlP-dep_Trfase_small"/>
</dbReference>
<protein>
    <submittedName>
        <fullName evidence="2">Aminotransferase class V-fold PLP-dependent enzyme</fullName>
    </submittedName>
</protein>
<keyword evidence="2" id="KW-0032">Aminotransferase</keyword>
<dbReference type="SUPFAM" id="SSF53383">
    <property type="entry name" value="PLP-dependent transferases"/>
    <property type="match status" value="1"/>
</dbReference>
<evidence type="ECO:0000259" key="1">
    <source>
        <dbReference type="Pfam" id="PF00266"/>
    </source>
</evidence>
<dbReference type="Gene3D" id="3.40.640.10">
    <property type="entry name" value="Type I PLP-dependent aspartate aminotransferase-like (Major domain)"/>
    <property type="match status" value="1"/>
</dbReference>
<dbReference type="Gene3D" id="3.90.1150.10">
    <property type="entry name" value="Aspartate Aminotransferase, domain 1"/>
    <property type="match status" value="1"/>
</dbReference>
<dbReference type="Pfam" id="PF00266">
    <property type="entry name" value="Aminotran_5"/>
    <property type="match status" value="1"/>
</dbReference>
<gene>
    <name evidence="2" type="ORF">ERJ68_03905</name>
</gene>
<comment type="caution">
    <text evidence="2">The sequence shown here is derived from an EMBL/GenBank/DDBJ whole genome shotgun (WGS) entry which is preliminary data.</text>
</comment>
<dbReference type="AlphaFoldDB" id="A0A524RV33"/>
<dbReference type="InterPro" id="IPR015424">
    <property type="entry name" value="PyrdxlP-dep_Trfase"/>
</dbReference>